<dbReference type="Pfam" id="PF13302">
    <property type="entry name" value="Acetyltransf_3"/>
    <property type="match status" value="1"/>
</dbReference>
<feature type="region of interest" description="Disordered" evidence="1">
    <location>
        <begin position="65"/>
        <end position="96"/>
    </location>
</feature>
<feature type="compositionally biased region" description="Basic and acidic residues" evidence="1">
    <location>
        <begin position="73"/>
        <end position="96"/>
    </location>
</feature>
<dbReference type="EMBL" id="JAGIOC010000001">
    <property type="protein sequence ID" value="MBP2410446.1"/>
    <property type="molecule type" value="Genomic_DNA"/>
</dbReference>
<gene>
    <name evidence="3" type="ORF">JOF44_003349</name>
</gene>
<feature type="domain" description="N-acetyltransferase" evidence="2">
    <location>
        <begin position="99"/>
        <end position="174"/>
    </location>
</feature>
<evidence type="ECO:0000259" key="2">
    <source>
        <dbReference type="Pfam" id="PF13302"/>
    </source>
</evidence>
<evidence type="ECO:0000313" key="4">
    <source>
        <dbReference type="Proteomes" id="UP000698222"/>
    </source>
</evidence>
<proteinExistence type="predicted"/>
<sequence length="199" mass="21780">MTLRLERLGPWHAAAILAGQDAVLAEEIIGARWDPEVLDDFLERAARWRDEGPIREYAAMLEDTTRCASSDSDDSRQFEGSRRIDSDRRVEGDHPLGGELLGGGGLNLVAPGLGRGQAALTYWLLAAHRGRGHGLELAGSLVDRARSDTRIAQLVLRIAPHNEASRAIARRLGAVSTGTRVRHPADASRLADRWVLDLR</sequence>
<evidence type="ECO:0000313" key="3">
    <source>
        <dbReference type="EMBL" id="MBP2410446.1"/>
    </source>
</evidence>
<dbReference type="InterPro" id="IPR000182">
    <property type="entry name" value="GNAT_dom"/>
</dbReference>
<evidence type="ECO:0000256" key="1">
    <source>
        <dbReference type="SAM" id="MobiDB-lite"/>
    </source>
</evidence>
<accession>A0ABS4YNT0</accession>
<keyword evidence="4" id="KW-1185">Reference proteome</keyword>
<protein>
    <submittedName>
        <fullName evidence="3">RimJ/RimL family protein N-acetyltransferase</fullName>
    </submittedName>
</protein>
<reference evidence="3 4" key="1">
    <citation type="submission" date="2021-03" db="EMBL/GenBank/DDBJ databases">
        <title>Sequencing the genomes of 1000 actinobacteria strains.</title>
        <authorList>
            <person name="Klenk H.-P."/>
        </authorList>
    </citation>
    <scope>NUCLEOTIDE SEQUENCE [LARGE SCALE GENOMIC DNA]</scope>
    <source>
        <strain evidence="3 4">DSM 14564</strain>
    </source>
</reference>
<dbReference type="RefSeq" id="WP_209894091.1">
    <property type="nucleotide sequence ID" value="NZ_BAAAJV010000008.1"/>
</dbReference>
<organism evidence="3 4">
    <name type="scientific">Brachybacterium fresconis</name>
    <dbReference type="NCBI Taxonomy" id="173363"/>
    <lineage>
        <taxon>Bacteria</taxon>
        <taxon>Bacillati</taxon>
        <taxon>Actinomycetota</taxon>
        <taxon>Actinomycetes</taxon>
        <taxon>Micrococcales</taxon>
        <taxon>Dermabacteraceae</taxon>
        <taxon>Brachybacterium</taxon>
    </lineage>
</organism>
<dbReference type="Proteomes" id="UP000698222">
    <property type="component" value="Unassembled WGS sequence"/>
</dbReference>
<comment type="caution">
    <text evidence="3">The sequence shown here is derived from an EMBL/GenBank/DDBJ whole genome shotgun (WGS) entry which is preliminary data.</text>
</comment>
<dbReference type="Gene3D" id="3.40.630.30">
    <property type="match status" value="1"/>
</dbReference>
<dbReference type="InterPro" id="IPR016181">
    <property type="entry name" value="Acyl_CoA_acyltransferase"/>
</dbReference>
<name>A0ABS4YNT0_9MICO</name>
<dbReference type="SUPFAM" id="SSF55729">
    <property type="entry name" value="Acyl-CoA N-acyltransferases (Nat)"/>
    <property type="match status" value="1"/>
</dbReference>